<dbReference type="InterPro" id="IPR038973">
    <property type="entry name" value="MutL/Mlh/Pms-like"/>
</dbReference>
<dbReference type="AlphaFoldDB" id="A0A7C4S1I1"/>
<dbReference type="InterPro" id="IPR014762">
    <property type="entry name" value="DNA_mismatch_repair_CS"/>
</dbReference>
<comment type="function">
    <text evidence="4">This protein is involved in the repair of mismatches in DNA. It is required for dam-dependent methyl-directed DNA mismatch repair. May act as a 'molecular matchmaker', a protein that promotes the formation of a stable complex between two or more DNA-binding proteins in an ATP-dependent manner without itself being part of a final effector complex.</text>
</comment>
<evidence type="ECO:0000256" key="1">
    <source>
        <dbReference type="ARBA" id="ARBA00006082"/>
    </source>
</evidence>
<proteinExistence type="inferred from homology"/>
<dbReference type="PANTHER" id="PTHR10073:SF12">
    <property type="entry name" value="DNA MISMATCH REPAIR PROTEIN MLH1"/>
    <property type="match status" value="1"/>
</dbReference>
<dbReference type="GO" id="GO:0004519">
    <property type="term" value="F:endonuclease activity"/>
    <property type="evidence" value="ECO:0007669"/>
    <property type="project" value="UniProtKB-KW"/>
</dbReference>
<dbReference type="InterPro" id="IPR042120">
    <property type="entry name" value="MutL_C_dimsub"/>
</dbReference>
<dbReference type="Gene3D" id="3.30.1540.20">
    <property type="entry name" value="MutL, C-terminal domain, dimerisation subdomain"/>
    <property type="match status" value="1"/>
</dbReference>
<dbReference type="InterPro" id="IPR042121">
    <property type="entry name" value="MutL_C_regsub"/>
</dbReference>
<dbReference type="HAMAP" id="MF_00149">
    <property type="entry name" value="DNA_mis_repair"/>
    <property type="match status" value="1"/>
</dbReference>
<gene>
    <name evidence="4 8" type="primary">mutL</name>
    <name evidence="8" type="ORF">ENT60_02935</name>
    <name evidence="7" type="ORF">ENU28_03420</name>
</gene>
<dbReference type="Pfam" id="PF08676">
    <property type="entry name" value="MutL_C"/>
    <property type="match status" value="1"/>
</dbReference>
<dbReference type="EMBL" id="DSZH01000136">
    <property type="protein sequence ID" value="HGU47504.1"/>
    <property type="molecule type" value="Genomic_DNA"/>
</dbReference>
<feature type="domain" description="DNA mismatch repair protein S5" evidence="6">
    <location>
        <begin position="206"/>
        <end position="323"/>
    </location>
</feature>
<keyword evidence="8" id="KW-0378">Hydrolase</keyword>
<name>A0A7C4S1I1_UNCW3</name>
<evidence type="ECO:0000256" key="3">
    <source>
        <dbReference type="ARBA" id="ARBA00023204"/>
    </source>
</evidence>
<dbReference type="SMART" id="SM01340">
    <property type="entry name" value="DNA_mis_repair"/>
    <property type="match status" value="1"/>
</dbReference>
<dbReference type="InterPro" id="IPR020568">
    <property type="entry name" value="Ribosomal_Su5_D2-typ_SF"/>
</dbReference>
<dbReference type="GO" id="GO:0030983">
    <property type="term" value="F:mismatched DNA binding"/>
    <property type="evidence" value="ECO:0007669"/>
    <property type="project" value="InterPro"/>
</dbReference>
<dbReference type="GO" id="GO:0005524">
    <property type="term" value="F:ATP binding"/>
    <property type="evidence" value="ECO:0007669"/>
    <property type="project" value="InterPro"/>
</dbReference>
<evidence type="ECO:0000256" key="2">
    <source>
        <dbReference type="ARBA" id="ARBA00022763"/>
    </source>
</evidence>
<dbReference type="GO" id="GO:0016887">
    <property type="term" value="F:ATP hydrolysis activity"/>
    <property type="evidence" value="ECO:0007669"/>
    <property type="project" value="InterPro"/>
</dbReference>
<dbReference type="InterPro" id="IPR002099">
    <property type="entry name" value="MutL/Mlh/PMS"/>
</dbReference>
<dbReference type="FunFam" id="3.30.565.10:FF:000003">
    <property type="entry name" value="DNA mismatch repair endonuclease MutL"/>
    <property type="match status" value="1"/>
</dbReference>
<evidence type="ECO:0000259" key="5">
    <source>
        <dbReference type="SMART" id="SM00853"/>
    </source>
</evidence>
<keyword evidence="3 4" id="KW-0234">DNA repair</keyword>
<keyword evidence="8" id="KW-0540">Nuclease</keyword>
<dbReference type="InterPro" id="IPR037198">
    <property type="entry name" value="MutL_C_sf"/>
</dbReference>
<feature type="domain" description="MutL C-terminal dimerisation" evidence="5">
    <location>
        <begin position="355"/>
        <end position="498"/>
    </location>
</feature>
<dbReference type="GO" id="GO:0006298">
    <property type="term" value="P:mismatch repair"/>
    <property type="evidence" value="ECO:0007669"/>
    <property type="project" value="UniProtKB-UniRule"/>
</dbReference>
<accession>A0A7C4S1I1</accession>
<dbReference type="Pfam" id="PF01119">
    <property type="entry name" value="DNA_mis_repair"/>
    <property type="match status" value="1"/>
</dbReference>
<dbReference type="EMBL" id="DTBX01000122">
    <property type="protein sequence ID" value="HGQ55500.1"/>
    <property type="molecule type" value="Genomic_DNA"/>
</dbReference>
<dbReference type="InterPro" id="IPR020667">
    <property type="entry name" value="DNA_mismatch_repair_MutL"/>
</dbReference>
<dbReference type="SUPFAM" id="SSF55874">
    <property type="entry name" value="ATPase domain of HSP90 chaperone/DNA topoisomerase II/histidine kinase"/>
    <property type="match status" value="1"/>
</dbReference>
<dbReference type="InterPro" id="IPR014721">
    <property type="entry name" value="Ribsml_uS5_D2-typ_fold_subgr"/>
</dbReference>
<keyword evidence="8" id="KW-0255">Endonuclease</keyword>
<comment type="similarity">
    <text evidence="1 4">Belongs to the DNA mismatch repair MutL/HexB family.</text>
</comment>
<dbReference type="InterPro" id="IPR036890">
    <property type="entry name" value="HATPase_C_sf"/>
</dbReference>
<organism evidence="8">
    <name type="scientific">candidate division WOR-3 bacterium</name>
    <dbReference type="NCBI Taxonomy" id="2052148"/>
    <lineage>
        <taxon>Bacteria</taxon>
        <taxon>Bacteria division WOR-3</taxon>
    </lineage>
</organism>
<dbReference type="Pfam" id="PF13589">
    <property type="entry name" value="HATPase_c_3"/>
    <property type="match status" value="1"/>
</dbReference>
<sequence length="540" mass="62907">MIEKLKEEVIKKIACGEVIFRPSSCVKELIENSLDAQSERIIIELKEGGKKLIKVIDDGIGMSKEDLFLSIERYSTSKLREIEDLKRIKTYGFRGEALSAIASCSLLRIESSQQDGEGYYIEVKDNRIVASGEIVRQRGTTVYVKELFYNYPVRRNFLKGSYQEFRLVSEVVKNYLLSNYAVSFQLKNDEKIIFNYPKANSLKERLMMVLGKETFDSLLEIYLENPHLTLYGFLSDPERIFLPAEIQVIFFNQRPVRSGVVRKAIYDGYGGTLVGKNPNFILFIDTSPEYLDINIHPTKEEVKFIDEKFLYDFICQGIREKLKIEKAIEYFELTQELATSEEKKESLLVEEERRLFWQLHNKYILTPIKSGFCIIDQHAASERVLFEKLLRSESLEKISQPLLFPLLLELKPEVFFVIQQLKEELNYLGLAIEIFGENTIAIKAIPVDTFFSKEDLKELLLEIYNNYKEIEKSTYEKRRELYAKLIACKGAIKANQRLNEREMEILVNQLFASENPYFCPHGRPTIIKMELTEIDKKFGR</sequence>
<comment type="caution">
    <text evidence="8">The sequence shown here is derived from an EMBL/GenBank/DDBJ whole genome shotgun (WGS) entry which is preliminary data.</text>
</comment>
<dbReference type="CDD" id="cd00782">
    <property type="entry name" value="MutL_Trans"/>
    <property type="match status" value="1"/>
</dbReference>
<dbReference type="InterPro" id="IPR014790">
    <property type="entry name" value="MutL_C"/>
</dbReference>
<dbReference type="GO" id="GO:0140664">
    <property type="term" value="F:ATP-dependent DNA damage sensor activity"/>
    <property type="evidence" value="ECO:0007669"/>
    <property type="project" value="InterPro"/>
</dbReference>
<dbReference type="PROSITE" id="PS00058">
    <property type="entry name" value="DNA_MISMATCH_REPAIR_1"/>
    <property type="match status" value="1"/>
</dbReference>
<dbReference type="GO" id="GO:0032300">
    <property type="term" value="C:mismatch repair complex"/>
    <property type="evidence" value="ECO:0007669"/>
    <property type="project" value="InterPro"/>
</dbReference>
<dbReference type="Gene3D" id="3.30.565.10">
    <property type="entry name" value="Histidine kinase-like ATPase, C-terminal domain"/>
    <property type="match status" value="1"/>
</dbReference>
<dbReference type="SUPFAM" id="SSF118116">
    <property type="entry name" value="DNA mismatch repair protein MutL"/>
    <property type="match status" value="1"/>
</dbReference>
<dbReference type="CDD" id="cd16926">
    <property type="entry name" value="HATPase_MutL-MLH-PMS-like"/>
    <property type="match status" value="1"/>
</dbReference>
<dbReference type="InterPro" id="IPR013507">
    <property type="entry name" value="DNA_mismatch_S5_2-like"/>
</dbReference>
<evidence type="ECO:0000313" key="8">
    <source>
        <dbReference type="EMBL" id="HGU47504.1"/>
    </source>
</evidence>
<dbReference type="SMART" id="SM00853">
    <property type="entry name" value="MutL_C"/>
    <property type="match status" value="1"/>
</dbReference>
<protein>
    <recommendedName>
        <fullName evidence="4">DNA mismatch repair protein MutL</fullName>
    </recommendedName>
</protein>
<dbReference type="Gene3D" id="3.30.1370.100">
    <property type="entry name" value="MutL, C-terminal domain, regulatory subdomain"/>
    <property type="match status" value="1"/>
</dbReference>
<dbReference type="PANTHER" id="PTHR10073">
    <property type="entry name" value="DNA MISMATCH REPAIR PROTEIN MLH, PMS, MUTL"/>
    <property type="match status" value="1"/>
</dbReference>
<dbReference type="SUPFAM" id="SSF54211">
    <property type="entry name" value="Ribosomal protein S5 domain 2-like"/>
    <property type="match status" value="1"/>
</dbReference>
<evidence type="ECO:0000256" key="4">
    <source>
        <dbReference type="HAMAP-Rule" id="MF_00149"/>
    </source>
</evidence>
<dbReference type="NCBIfam" id="TIGR00585">
    <property type="entry name" value="mutl"/>
    <property type="match status" value="1"/>
</dbReference>
<keyword evidence="2 4" id="KW-0227">DNA damage</keyword>
<dbReference type="Gene3D" id="3.30.230.10">
    <property type="match status" value="1"/>
</dbReference>
<reference evidence="8" key="1">
    <citation type="journal article" date="2020" name="mSystems">
        <title>Genome- and Community-Level Interaction Insights into Carbon Utilization and Element Cycling Functions of Hydrothermarchaeota in Hydrothermal Sediment.</title>
        <authorList>
            <person name="Zhou Z."/>
            <person name="Liu Y."/>
            <person name="Xu W."/>
            <person name="Pan J."/>
            <person name="Luo Z.H."/>
            <person name="Li M."/>
        </authorList>
    </citation>
    <scope>NUCLEOTIDE SEQUENCE [LARGE SCALE GENOMIC DNA]</scope>
    <source>
        <strain evidence="8">SpSt-594</strain>
        <strain evidence="7">SpSt-655</strain>
    </source>
</reference>
<evidence type="ECO:0000313" key="7">
    <source>
        <dbReference type="EMBL" id="HGQ55500.1"/>
    </source>
</evidence>
<evidence type="ECO:0000259" key="6">
    <source>
        <dbReference type="SMART" id="SM01340"/>
    </source>
</evidence>